<reference evidence="4" key="1">
    <citation type="journal article" date="2006" name="PLoS Biol.">
        <title>Macronuclear genome sequence of the ciliate Tetrahymena thermophila, a model eukaryote.</title>
        <authorList>
            <person name="Eisen J.A."/>
            <person name="Coyne R.S."/>
            <person name="Wu M."/>
            <person name="Wu D."/>
            <person name="Thiagarajan M."/>
            <person name="Wortman J.R."/>
            <person name="Badger J.H."/>
            <person name="Ren Q."/>
            <person name="Amedeo P."/>
            <person name="Jones K.M."/>
            <person name="Tallon L.J."/>
            <person name="Delcher A.L."/>
            <person name="Salzberg S.L."/>
            <person name="Silva J.C."/>
            <person name="Haas B.J."/>
            <person name="Majoros W.H."/>
            <person name="Farzad M."/>
            <person name="Carlton J.M."/>
            <person name="Smith R.K. Jr."/>
            <person name="Garg J."/>
            <person name="Pearlman R.E."/>
            <person name="Karrer K.M."/>
            <person name="Sun L."/>
            <person name="Manning G."/>
            <person name="Elde N.C."/>
            <person name="Turkewitz A.P."/>
            <person name="Asai D.J."/>
            <person name="Wilkes D.E."/>
            <person name="Wang Y."/>
            <person name="Cai H."/>
            <person name="Collins K."/>
            <person name="Stewart B.A."/>
            <person name="Lee S.R."/>
            <person name="Wilamowska K."/>
            <person name="Weinberg Z."/>
            <person name="Ruzzo W.L."/>
            <person name="Wloga D."/>
            <person name="Gaertig J."/>
            <person name="Frankel J."/>
            <person name="Tsao C.-C."/>
            <person name="Gorovsky M.A."/>
            <person name="Keeling P.J."/>
            <person name="Waller R.F."/>
            <person name="Patron N.J."/>
            <person name="Cherry J.M."/>
            <person name="Stover N.A."/>
            <person name="Krieger C.J."/>
            <person name="del Toro C."/>
            <person name="Ryder H.F."/>
            <person name="Williamson S.C."/>
            <person name="Barbeau R.A."/>
            <person name="Hamilton E.P."/>
            <person name="Orias E."/>
        </authorList>
    </citation>
    <scope>NUCLEOTIDE SEQUENCE [LARGE SCALE GENOMIC DNA]</scope>
    <source>
        <strain evidence="4">SB210</strain>
    </source>
</reference>
<feature type="compositionally biased region" description="Polar residues" evidence="2">
    <location>
        <begin position="500"/>
        <end position="514"/>
    </location>
</feature>
<dbReference type="KEGG" id="tet:TTHERM_00971790"/>
<feature type="region of interest" description="Disordered" evidence="2">
    <location>
        <begin position="493"/>
        <end position="516"/>
    </location>
</feature>
<dbReference type="HOGENOM" id="CLU_424853_0_0_1"/>
<dbReference type="EMBL" id="GG662319">
    <property type="protein sequence ID" value="EAS05854.1"/>
    <property type="molecule type" value="Genomic_DNA"/>
</dbReference>
<dbReference type="AlphaFoldDB" id="Q24DJ4"/>
<dbReference type="RefSeq" id="XP_001026099.1">
    <property type="nucleotide sequence ID" value="XM_001026099.3"/>
</dbReference>
<evidence type="ECO:0000256" key="1">
    <source>
        <dbReference type="SAM" id="Coils"/>
    </source>
</evidence>
<evidence type="ECO:0000313" key="3">
    <source>
        <dbReference type="EMBL" id="EAS05854.1"/>
    </source>
</evidence>
<dbReference type="OrthoDB" id="313556at2759"/>
<feature type="compositionally biased region" description="Low complexity" evidence="2">
    <location>
        <begin position="224"/>
        <end position="241"/>
    </location>
</feature>
<dbReference type="Proteomes" id="UP000009168">
    <property type="component" value="Unassembled WGS sequence"/>
</dbReference>
<keyword evidence="4" id="KW-1185">Reference proteome</keyword>
<name>Q24DJ4_TETTS</name>
<feature type="coiled-coil region" evidence="1">
    <location>
        <begin position="601"/>
        <end position="642"/>
    </location>
</feature>
<proteinExistence type="predicted"/>
<dbReference type="GeneID" id="7834164"/>
<dbReference type="InParanoid" id="Q24DJ4"/>
<gene>
    <name evidence="3" type="ORF">TTHERM_00971790</name>
</gene>
<evidence type="ECO:0000313" key="4">
    <source>
        <dbReference type="Proteomes" id="UP000009168"/>
    </source>
</evidence>
<feature type="region of interest" description="Disordered" evidence="2">
    <location>
        <begin position="223"/>
        <end position="259"/>
    </location>
</feature>
<organism evidence="3 4">
    <name type="scientific">Tetrahymena thermophila (strain SB210)</name>
    <dbReference type="NCBI Taxonomy" id="312017"/>
    <lineage>
        <taxon>Eukaryota</taxon>
        <taxon>Sar</taxon>
        <taxon>Alveolata</taxon>
        <taxon>Ciliophora</taxon>
        <taxon>Intramacronucleata</taxon>
        <taxon>Oligohymenophorea</taxon>
        <taxon>Hymenostomatida</taxon>
        <taxon>Tetrahymenina</taxon>
        <taxon>Tetrahymenidae</taxon>
        <taxon>Tetrahymena</taxon>
    </lineage>
</organism>
<sequence>MGSNQEQQENLKLILQNPDQYKEGSKPYKKGVQTRDSQKIALITETVQKIIIKKFKEPPIMQLSAVRLIKECFELFVQDFIDMVAEKILPIMSQVAHFQQNNQNINRGKEYFYQEDQEKNAQLEQLGNSFFRLVLECIYVWAKWYPDTQYANTYNNLVEQKITFPTSFTYFKPELINSTVDEILQRREEASRIRREQKLGQSHIENNSTAIDVSGLRNFTEMKQQQSNPNSNNTNNHQVSQKPINDNQYQETKTGGGPNMINNVDENPHVQVNNAIVSIQQIKNTLLEGLKKPEEMDNNLLDYFKQEFERFSENAQFYSQQIIERQEDGNEDLLGKLFNENEFSELFIKNCNEYLQGNKTWTDLQKVFQNHIKKPAYGEVSGTIGGYVSIRMKDEMLVSGQGQINNLVQNKIQKSENFQTSQNHFKHQADEEDMEQTIQRNTQFTEDNKKYNQLGNNGIIGNQATQSINQNVNSTSSNSKNLFQSNIAEDIEERKGPQDNHIQQLQPQNYNPSTQEKREEFANYEGGRRTLREALNKNEYEKYKFQLKSKTNFSKISQNQSNLSNFSSAQKKPQFTKYNSYRDSSNLNNLQDNPDEMQNKLQQTLDILRGVQEERDEYKNKVEEQKQEIERLNLVIQSLQNRSNY</sequence>
<evidence type="ECO:0000256" key="2">
    <source>
        <dbReference type="SAM" id="MobiDB-lite"/>
    </source>
</evidence>
<evidence type="ECO:0008006" key="5">
    <source>
        <dbReference type="Google" id="ProtNLM"/>
    </source>
</evidence>
<feature type="compositionally biased region" description="Polar residues" evidence="2">
    <location>
        <begin position="242"/>
        <end position="253"/>
    </location>
</feature>
<accession>Q24DJ4</accession>
<keyword evidence="1" id="KW-0175">Coiled coil</keyword>
<protein>
    <recommendedName>
        <fullName evidence="5">VHS domain-containing protein</fullName>
    </recommendedName>
</protein>